<dbReference type="InterPro" id="IPR005174">
    <property type="entry name" value="KIB1-4_b-propeller"/>
</dbReference>
<keyword evidence="3" id="KW-1185">Reference proteome</keyword>
<name>A0A811MNP4_9POAL</name>
<evidence type="ECO:0000313" key="3">
    <source>
        <dbReference type="Proteomes" id="UP000604825"/>
    </source>
</evidence>
<evidence type="ECO:0000259" key="1">
    <source>
        <dbReference type="Pfam" id="PF03478"/>
    </source>
</evidence>
<protein>
    <recommendedName>
        <fullName evidence="1">KIB1-4 beta-propeller domain-containing protein</fullName>
    </recommendedName>
</protein>
<sequence>MRPNNIQDTAAPSHKIQIRKQENEIPVWGTKRARSALLLGGDDLLLRSSQIPPIWGAKRARSALIRGSNWRDWTNLGDGPAGLIAERLLASDVADYVSFRAVCRPWRLCCTDPHAHGILDRRFHPRQWIMLRATGVSPLRRSFLNVSTGYSRYVDLPELRDHCVFGPTSEGLLVLVDMATYVVRLLNPFTRQAAKFPPATTLMNQRDLGRIHLRMVLLSVSGAGLADDNTFAVHFHMMRTLAVVKPGDVHWTVVDRGKLLFPAMSFAGRFYCCATDHAVMVVETSADRPPRLALAAELIRPFGRIMMDTVHLVDNDGELMLVDRECPINSGIKYNVHRVDLDARKMLPVRGLGGRAVFIGTELSLSVSPLVFPSISADTIYLGFEGCMTSNSPIDLMDGTSYPRQRERSVCGPSGLDYYLSWYVTGYGDTLRMRSVI</sequence>
<feature type="domain" description="KIB1-4 beta-propeller" evidence="1">
    <location>
        <begin position="147"/>
        <end position="382"/>
    </location>
</feature>
<organism evidence="2 3">
    <name type="scientific">Miscanthus lutarioriparius</name>
    <dbReference type="NCBI Taxonomy" id="422564"/>
    <lineage>
        <taxon>Eukaryota</taxon>
        <taxon>Viridiplantae</taxon>
        <taxon>Streptophyta</taxon>
        <taxon>Embryophyta</taxon>
        <taxon>Tracheophyta</taxon>
        <taxon>Spermatophyta</taxon>
        <taxon>Magnoliopsida</taxon>
        <taxon>Liliopsida</taxon>
        <taxon>Poales</taxon>
        <taxon>Poaceae</taxon>
        <taxon>PACMAD clade</taxon>
        <taxon>Panicoideae</taxon>
        <taxon>Andropogonodae</taxon>
        <taxon>Andropogoneae</taxon>
        <taxon>Saccharinae</taxon>
        <taxon>Miscanthus</taxon>
    </lineage>
</organism>
<reference evidence="2" key="1">
    <citation type="submission" date="2020-10" db="EMBL/GenBank/DDBJ databases">
        <authorList>
            <person name="Han B."/>
            <person name="Lu T."/>
            <person name="Zhao Q."/>
            <person name="Huang X."/>
            <person name="Zhao Y."/>
        </authorList>
    </citation>
    <scope>NUCLEOTIDE SEQUENCE</scope>
</reference>
<dbReference type="PANTHER" id="PTHR33165">
    <property type="entry name" value="F-BOX DOMAIN CONTAINING PROTEIN-LIKE-RELATED"/>
    <property type="match status" value="1"/>
</dbReference>
<dbReference type="OrthoDB" id="619048at2759"/>
<comment type="caution">
    <text evidence="2">The sequence shown here is derived from an EMBL/GenBank/DDBJ whole genome shotgun (WGS) entry which is preliminary data.</text>
</comment>
<proteinExistence type="predicted"/>
<dbReference type="EMBL" id="CAJGYO010000002">
    <property type="protein sequence ID" value="CAD6209266.1"/>
    <property type="molecule type" value="Genomic_DNA"/>
</dbReference>
<accession>A0A811MNP4</accession>
<dbReference type="Proteomes" id="UP000604825">
    <property type="component" value="Unassembled WGS sequence"/>
</dbReference>
<dbReference type="AlphaFoldDB" id="A0A811MNP4"/>
<dbReference type="PANTHER" id="PTHR33165:SF89">
    <property type="entry name" value="DUF295 DOMAIN-CONTAINING PROTEIN"/>
    <property type="match status" value="1"/>
</dbReference>
<dbReference type="Pfam" id="PF03478">
    <property type="entry name" value="Beta-prop_KIB1-4"/>
    <property type="match status" value="1"/>
</dbReference>
<gene>
    <name evidence="2" type="ORF">NCGR_LOCUS5473</name>
</gene>
<evidence type="ECO:0000313" key="2">
    <source>
        <dbReference type="EMBL" id="CAD6209266.1"/>
    </source>
</evidence>